<name>A0ABT1NI09_9FIRM</name>
<dbReference type="InterPro" id="IPR036318">
    <property type="entry name" value="FAD-bd_PCMH-like_sf"/>
</dbReference>
<dbReference type="Proteomes" id="UP001651880">
    <property type="component" value="Unassembled WGS sequence"/>
</dbReference>
<organism evidence="5 6">
    <name type="scientific">Lutispora saccharofermentans</name>
    <dbReference type="NCBI Taxonomy" id="3024236"/>
    <lineage>
        <taxon>Bacteria</taxon>
        <taxon>Bacillati</taxon>
        <taxon>Bacillota</taxon>
        <taxon>Clostridia</taxon>
        <taxon>Lutisporales</taxon>
        <taxon>Lutisporaceae</taxon>
        <taxon>Lutispora</taxon>
    </lineage>
</organism>
<dbReference type="Gene3D" id="3.30.390.50">
    <property type="entry name" value="CO dehydrogenase flavoprotein, C-terminal domain"/>
    <property type="match status" value="1"/>
</dbReference>
<accession>A0ABT1NI09</accession>
<keyword evidence="2" id="KW-0274">FAD</keyword>
<feature type="domain" description="FAD-binding PCMH-type" evidence="4">
    <location>
        <begin position="1"/>
        <end position="174"/>
    </location>
</feature>
<protein>
    <submittedName>
        <fullName evidence="5">FAD binding domain-containing protein</fullName>
    </submittedName>
</protein>
<sequence length="280" mass="31028">MIPYNFDYYRPDTIDEAVQIFKQLDCQNKNPLYYGGGSEIISMARVHNIHTRAVIDLKAIPENNVLEFQGDKLVIGSSVTLSRISESKLYPLLGKSSGRIADHTMQCKITLGGNIGGTIIYRESVLPLLLSDSDVVIAGGNKIKQVSIHEVFNERLLLSKGEFIVQFIIGKEYATLPFVHVKKTKNEKIDYPLISIAAIKKDNSIRFASSGVCPFPFRSSQVEECLNAKDDPLEVRAANAIKSLPSPILNDLSGTSSYRKFVLMNTLISTLETLEGCRNA</sequence>
<dbReference type="SUPFAM" id="SSF55447">
    <property type="entry name" value="CO dehydrogenase flavoprotein C-terminal domain-like"/>
    <property type="match status" value="1"/>
</dbReference>
<dbReference type="PANTHER" id="PTHR42659">
    <property type="entry name" value="XANTHINE DEHYDROGENASE SUBUNIT C-RELATED"/>
    <property type="match status" value="1"/>
</dbReference>
<gene>
    <name evidence="5" type="ORF">LJD61_14370</name>
</gene>
<evidence type="ECO:0000256" key="3">
    <source>
        <dbReference type="ARBA" id="ARBA00023002"/>
    </source>
</evidence>
<keyword evidence="6" id="KW-1185">Reference proteome</keyword>
<evidence type="ECO:0000256" key="2">
    <source>
        <dbReference type="ARBA" id="ARBA00022827"/>
    </source>
</evidence>
<proteinExistence type="predicted"/>
<dbReference type="PANTHER" id="PTHR42659:SF2">
    <property type="entry name" value="XANTHINE DEHYDROGENASE SUBUNIT C-RELATED"/>
    <property type="match status" value="1"/>
</dbReference>
<evidence type="ECO:0000313" key="6">
    <source>
        <dbReference type="Proteomes" id="UP001651880"/>
    </source>
</evidence>
<dbReference type="RefSeq" id="WP_255228246.1">
    <property type="nucleotide sequence ID" value="NZ_JAJEKE010000014.1"/>
</dbReference>
<keyword evidence="3" id="KW-0560">Oxidoreductase</keyword>
<dbReference type="InterPro" id="IPR051312">
    <property type="entry name" value="Diverse_Substr_Oxidored"/>
</dbReference>
<dbReference type="SMART" id="SM01092">
    <property type="entry name" value="CO_deh_flav_C"/>
    <property type="match status" value="1"/>
</dbReference>
<dbReference type="Pfam" id="PF00941">
    <property type="entry name" value="FAD_binding_5"/>
    <property type="match status" value="1"/>
</dbReference>
<evidence type="ECO:0000256" key="1">
    <source>
        <dbReference type="ARBA" id="ARBA00022630"/>
    </source>
</evidence>
<dbReference type="EMBL" id="JAJEKE010000014">
    <property type="protein sequence ID" value="MCQ1530724.1"/>
    <property type="molecule type" value="Genomic_DNA"/>
</dbReference>
<evidence type="ECO:0000313" key="5">
    <source>
        <dbReference type="EMBL" id="MCQ1530724.1"/>
    </source>
</evidence>
<dbReference type="InterPro" id="IPR002346">
    <property type="entry name" value="Mopterin_DH_FAD-bd"/>
</dbReference>
<dbReference type="InterPro" id="IPR005107">
    <property type="entry name" value="CO_DH_flav_C"/>
</dbReference>
<dbReference type="InterPro" id="IPR016169">
    <property type="entry name" value="FAD-bd_PCMH_sub2"/>
</dbReference>
<dbReference type="SUPFAM" id="SSF56176">
    <property type="entry name" value="FAD-binding/transporter-associated domain-like"/>
    <property type="match status" value="1"/>
</dbReference>
<dbReference type="InterPro" id="IPR016166">
    <property type="entry name" value="FAD-bd_PCMH"/>
</dbReference>
<comment type="caution">
    <text evidence="5">The sequence shown here is derived from an EMBL/GenBank/DDBJ whole genome shotgun (WGS) entry which is preliminary data.</text>
</comment>
<evidence type="ECO:0000259" key="4">
    <source>
        <dbReference type="PROSITE" id="PS51387"/>
    </source>
</evidence>
<dbReference type="InterPro" id="IPR036683">
    <property type="entry name" value="CO_DH_flav_C_dom_sf"/>
</dbReference>
<keyword evidence="1" id="KW-0285">Flavoprotein</keyword>
<dbReference type="Gene3D" id="3.30.43.10">
    <property type="entry name" value="Uridine Diphospho-n-acetylenolpyruvylglucosamine Reductase, domain 2"/>
    <property type="match status" value="1"/>
</dbReference>
<dbReference type="InterPro" id="IPR016167">
    <property type="entry name" value="FAD-bd_PCMH_sub1"/>
</dbReference>
<dbReference type="PROSITE" id="PS51387">
    <property type="entry name" value="FAD_PCMH"/>
    <property type="match status" value="1"/>
</dbReference>
<dbReference type="Gene3D" id="3.30.465.10">
    <property type="match status" value="1"/>
</dbReference>
<reference evidence="5 6" key="1">
    <citation type="submission" date="2021-10" db="EMBL/GenBank/DDBJ databases">
        <title>Lutispora strain m25 sp. nov., a thermophilic, non-spore-forming bacterium isolated from a lab-scale methanogenic bioreactor digesting anaerobic sludge.</title>
        <authorList>
            <person name="El Houari A."/>
            <person name="Mcdonald J."/>
        </authorList>
    </citation>
    <scope>NUCLEOTIDE SEQUENCE [LARGE SCALE GENOMIC DNA]</scope>
    <source>
        <strain evidence="6">m25</strain>
    </source>
</reference>